<gene>
    <name evidence="2" type="ORF">IX38_17950</name>
</gene>
<feature type="compositionally biased region" description="Basic and acidic residues" evidence="1">
    <location>
        <begin position="259"/>
        <end position="273"/>
    </location>
</feature>
<dbReference type="OrthoDB" id="1274094at2"/>
<keyword evidence="3" id="KW-1185">Reference proteome</keyword>
<dbReference type="STRING" id="421531.IX38_17950"/>
<sequence>MIAVNDKIEYFDIRKLGDVDLSKSISKTITNNNGHIEIYGYSPEGSIVWINTINGWFNVTKNFHPNNVIANKYCYDKYLNKKYGVEYFFDNNGKVVKTIDHENGFKHTFEAILNKAILLAKENKFKSEIGFQDKSQDENLYTDKTFIWREKTDKSNIWYLYFYKPLLENIDLNINESSLRMCVIIDDSDGNETFNTVYYDRYDISIPPSNNSIREIRKTKMSENKSYRTYEGKNYTHAEWKIFEQEQYNEHLRKTSRADLIKSTETPKTDAKKSSFLADENDVKPKKKGFWG</sequence>
<dbReference type="RefSeq" id="WP_034706994.1">
    <property type="nucleotide sequence ID" value="NZ_JPRO01000018.1"/>
</dbReference>
<dbReference type="Proteomes" id="UP000028703">
    <property type="component" value="Unassembled WGS sequence"/>
</dbReference>
<dbReference type="eggNOG" id="ENOG503000C">
    <property type="taxonomic scope" value="Bacteria"/>
</dbReference>
<protein>
    <submittedName>
        <fullName evidence="2">Uncharacterized protein</fullName>
    </submittedName>
</protein>
<organism evidence="2 3">
    <name type="scientific">Chryseobacterium luteum</name>
    <dbReference type="NCBI Taxonomy" id="421531"/>
    <lineage>
        <taxon>Bacteria</taxon>
        <taxon>Pseudomonadati</taxon>
        <taxon>Bacteroidota</taxon>
        <taxon>Flavobacteriia</taxon>
        <taxon>Flavobacteriales</taxon>
        <taxon>Weeksellaceae</taxon>
        <taxon>Chryseobacterium group</taxon>
        <taxon>Chryseobacterium</taxon>
    </lineage>
</organism>
<evidence type="ECO:0000313" key="3">
    <source>
        <dbReference type="Proteomes" id="UP000028703"/>
    </source>
</evidence>
<dbReference type="EMBL" id="JPRO01000018">
    <property type="protein sequence ID" value="KFF01468.1"/>
    <property type="molecule type" value="Genomic_DNA"/>
</dbReference>
<evidence type="ECO:0000256" key="1">
    <source>
        <dbReference type="SAM" id="MobiDB-lite"/>
    </source>
</evidence>
<name>A0A085ZAK4_9FLAO</name>
<comment type="caution">
    <text evidence="2">The sequence shown here is derived from an EMBL/GenBank/DDBJ whole genome shotgun (WGS) entry which is preliminary data.</text>
</comment>
<dbReference type="AlphaFoldDB" id="A0A085ZAK4"/>
<accession>A0A085ZAK4</accession>
<evidence type="ECO:0000313" key="2">
    <source>
        <dbReference type="EMBL" id="KFF01468.1"/>
    </source>
</evidence>
<proteinExistence type="predicted"/>
<reference evidence="2 3" key="1">
    <citation type="submission" date="2014-07" db="EMBL/GenBank/DDBJ databases">
        <title>Genome of Chryseobacterium luteum DSM 18605.</title>
        <authorList>
            <person name="Stropko S.J."/>
            <person name="Pipes S.E."/>
            <person name="Newman J.D."/>
        </authorList>
    </citation>
    <scope>NUCLEOTIDE SEQUENCE [LARGE SCALE GENOMIC DNA]</scope>
    <source>
        <strain evidence="2 3">DSM 18605</strain>
    </source>
</reference>
<feature type="region of interest" description="Disordered" evidence="1">
    <location>
        <begin position="259"/>
        <end position="292"/>
    </location>
</feature>